<comment type="caution">
    <text evidence="2">The sequence shown here is derived from an EMBL/GenBank/DDBJ whole genome shotgun (WGS) entry which is preliminary data.</text>
</comment>
<proteinExistence type="predicted"/>
<organism evidence="2 3">
    <name type="scientific">Fluctibacter corallii</name>
    <dbReference type="NCBI Taxonomy" id="2984329"/>
    <lineage>
        <taxon>Bacteria</taxon>
        <taxon>Pseudomonadati</taxon>
        <taxon>Pseudomonadota</taxon>
        <taxon>Gammaproteobacteria</taxon>
        <taxon>Alteromonadales</taxon>
        <taxon>Alteromonadaceae</taxon>
        <taxon>Fluctibacter</taxon>
    </lineage>
</organism>
<dbReference type="Gene3D" id="1.10.260.40">
    <property type="entry name" value="lambda repressor-like DNA-binding domains"/>
    <property type="match status" value="1"/>
</dbReference>
<evidence type="ECO:0000259" key="1">
    <source>
        <dbReference type="PROSITE" id="PS50943"/>
    </source>
</evidence>
<dbReference type="CDD" id="cd00093">
    <property type="entry name" value="HTH_XRE"/>
    <property type="match status" value="1"/>
</dbReference>
<dbReference type="Pfam" id="PF01381">
    <property type="entry name" value="HTH_3"/>
    <property type="match status" value="1"/>
</dbReference>
<keyword evidence="3" id="KW-1185">Reference proteome</keyword>
<dbReference type="SUPFAM" id="SSF47413">
    <property type="entry name" value="lambda repressor-like DNA-binding domains"/>
    <property type="match status" value="1"/>
</dbReference>
<evidence type="ECO:0000313" key="2">
    <source>
        <dbReference type="EMBL" id="MCV2886646.1"/>
    </source>
</evidence>
<dbReference type="SMART" id="SM00530">
    <property type="entry name" value="HTH_XRE"/>
    <property type="match status" value="1"/>
</dbReference>
<dbReference type="RefSeq" id="WP_263713936.1">
    <property type="nucleotide sequence ID" value="NZ_JAOWKX010000014.1"/>
</dbReference>
<accession>A0ABT3AD94</accession>
<evidence type="ECO:0000313" key="3">
    <source>
        <dbReference type="Proteomes" id="UP001652504"/>
    </source>
</evidence>
<dbReference type="InterPro" id="IPR010982">
    <property type="entry name" value="Lambda_DNA-bd_dom_sf"/>
</dbReference>
<dbReference type="InterPro" id="IPR001387">
    <property type="entry name" value="Cro/C1-type_HTH"/>
</dbReference>
<dbReference type="EMBL" id="JAOWKX010000014">
    <property type="protein sequence ID" value="MCV2886646.1"/>
    <property type="molecule type" value="Genomic_DNA"/>
</dbReference>
<gene>
    <name evidence="2" type="ORF">OE749_18275</name>
</gene>
<dbReference type="Proteomes" id="UP001652504">
    <property type="component" value="Unassembled WGS sequence"/>
</dbReference>
<protein>
    <submittedName>
        <fullName evidence="2">Helix-turn-helix domain-containing protein</fullName>
    </submittedName>
</protein>
<dbReference type="PROSITE" id="PS50943">
    <property type="entry name" value="HTH_CROC1"/>
    <property type="match status" value="1"/>
</dbReference>
<sequence length="106" mass="11638">MSNLAKTNRTGKAVKPTVMPNLSERFTPTQLAEAITAKRTGMKLSLVDVSEALSISKPTLVKIEKGDTNVKLANLLKVMEYLGLSFSLLCDDATSKEETEVSDDWY</sequence>
<feature type="domain" description="HTH cro/C1-type" evidence="1">
    <location>
        <begin position="35"/>
        <end position="89"/>
    </location>
</feature>
<reference evidence="2 3" key="1">
    <citation type="submission" date="2022-10" db="EMBL/GenBank/DDBJ databases">
        <title>Aestuariibacter sp. AA17 isolated from Montipora capitata coral fragment.</title>
        <authorList>
            <person name="Emsley S.A."/>
            <person name="Pfannmuller K.M."/>
            <person name="Loughran R.M."/>
            <person name="Shlafstein M."/>
            <person name="Papke E."/>
            <person name="Saw J.H."/>
            <person name="Ushijima B."/>
            <person name="Videau P."/>
        </authorList>
    </citation>
    <scope>NUCLEOTIDE SEQUENCE [LARGE SCALE GENOMIC DNA]</scope>
    <source>
        <strain evidence="2 3">AA17</strain>
    </source>
</reference>
<name>A0ABT3AD94_9ALTE</name>